<dbReference type="InterPro" id="IPR049624">
    <property type="entry name" value="FOXN1_4"/>
</dbReference>
<dbReference type="PROSITE" id="PS00658">
    <property type="entry name" value="FORK_HEAD_2"/>
    <property type="match status" value="1"/>
</dbReference>
<comment type="similarity">
    <text evidence="11">Belongs to the G-protein coupled receptor 1 family.</text>
</comment>
<sequence length="998" mass="113370">MSYFSPTIRYEYADESNISQPSSMYADPPLFKEEMSDEAHFFLHSNNSNQSMPFPASSFVQAHDDENLQPPVAAFSPFAIGDTSQELHYSQPAPSSVDYFFWQSDEASSSSVCAEERRQMYEQHGGQKQMRRNENDKSTEQCQRNAQRNIGERMPTMDDQQPSMLRRMPLQSMENASLLKSSEFSSSDHFSACKKEPTEQSEVIAPKSRLGPPAHWRVEETEKRQKRNVKRAPLSKQTTYQIDEHGRQVVVVRNDDSYRSNDEDDERTENAERGVPPIARNGFVKPAYSYSCLIGLSLKNSDTGELTVSEIYAFLCYHFPYFREAPSGWKNSVRHNLSLNKCFQKIEIETPGSHGRKSCLWRMNPQKCAKMDQELRKWRDRDERRILDAMEMPQNLDDLQNGTMGMPPNMKPRRFSIAPSVVDESERGNVLHSSAHSQQRPFVAHSSADPPKSGSPPLQNPFETSSLLTLDNQLPPLPRRNATTQCQNNVQNNASMVSIDRQRHSVHAQAARKLENLLQQKQISSDAATDEAAGYFGGFTLIDPPFLAYTPASANVCLSNDKLRLVMATPSYASFCVGNSNFVDGCRVSVRPSGDGSADFGRLITAFGVRLSSNRCSFDQLFLFASLDSNPDYPFSLQIVFSIFTLLLALISLAVNSTVAWIVLCHRVMRQRTTNRLVFNLAISDLSITVFNTVPLGLYNVFNRWLLPHWLCPLNQMFAVTPFCASVFTMVAISIDRYFAILYPLQRRPWGTNGNRCCALTICAIWTISLLFGAPALYVYDTVENAFLVRGREMLNSTRTICDVIPSKRGAFLLYNASLVLLQFLLPFAILIFTYGRIAHELCKKRTPEKNPKESFLKAKRRMAKLFAILVFSFLLLWCPYELLFAVSSDLSVGWTPLRLKIVLNVIFLLAMSSTVVSPIVYYHMSERFRIGFRYAFRIFLPKSVRVSQDEYRQAFALCGPRISLVFHNFHKECLESRRRTCETTVASARASLSLQLY</sequence>
<keyword evidence="4 13" id="KW-1133">Transmembrane helix</keyword>
<evidence type="ECO:0000256" key="1">
    <source>
        <dbReference type="ARBA" id="ARBA00004370"/>
    </source>
</evidence>
<comment type="subcellular location">
    <subcellularLocation>
        <location evidence="1">Membrane</location>
    </subcellularLocation>
    <subcellularLocation>
        <location evidence="10">Nucleus</location>
    </subcellularLocation>
</comment>
<feature type="DNA-binding region" description="Fork-head" evidence="10">
    <location>
        <begin position="285"/>
        <end position="382"/>
    </location>
</feature>
<dbReference type="SMART" id="SM00339">
    <property type="entry name" value="FH"/>
    <property type="match status" value="1"/>
</dbReference>
<evidence type="ECO:0000256" key="5">
    <source>
        <dbReference type="ARBA" id="ARBA00023015"/>
    </source>
</evidence>
<evidence type="ECO:0000256" key="6">
    <source>
        <dbReference type="ARBA" id="ARBA00023125"/>
    </source>
</evidence>
<evidence type="ECO:0000313" key="16">
    <source>
        <dbReference type="EMBL" id="KAL3110176.1"/>
    </source>
</evidence>
<protein>
    <submittedName>
        <fullName evidence="16">Uncharacterized protein</fullName>
    </submittedName>
</protein>
<feature type="transmembrane region" description="Helical" evidence="13">
    <location>
        <begin position="813"/>
        <end position="836"/>
    </location>
</feature>
<evidence type="ECO:0000256" key="7">
    <source>
        <dbReference type="ARBA" id="ARBA00023136"/>
    </source>
</evidence>
<keyword evidence="11" id="KW-0807">Transducer</keyword>
<keyword evidence="9 10" id="KW-0539">Nucleus</keyword>
<dbReference type="InterPro" id="IPR017452">
    <property type="entry name" value="GPCR_Rhodpsn_7TM"/>
</dbReference>
<dbReference type="GO" id="GO:0005634">
    <property type="term" value="C:nucleus"/>
    <property type="evidence" value="ECO:0007669"/>
    <property type="project" value="UniProtKB-SubCell"/>
</dbReference>
<dbReference type="Proteomes" id="UP001620626">
    <property type="component" value="Unassembled WGS sequence"/>
</dbReference>
<keyword evidence="11" id="KW-0297">G-protein coupled receptor</keyword>
<feature type="domain" description="G-protein coupled receptors family 1 profile" evidence="15">
    <location>
        <begin position="655"/>
        <end position="922"/>
    </location>
</feature>
<dbReference type="EMBL" id="JBICBT010000549">
    <property type="protein sequence ID" value="KAL3110176.1"/>
    <property type="molecule type" value="Genomic_DNA"/>
</dbReference>
<dbReference type="AlphaFoldDB" id="A0ABD2L4S9"/>
<feature type="region of interest" description="Disordered" evidence="12">
    <location>
        <begin position="122"/>
        <end position="144"/>
    </location>
</feature>
<evidence type="ECO:0000259" key="15">
    <source>
        <dbReference type="PROSITE" id="PS50262"/>
    </source>
</evidence>
<dbReference type="GO" id="GO:0016020">
    <property type="term" value="C:membrane"/>
    <property type="evidence" value="ECO:0007669"/>
    <property type="project" value="UniProtKB-SubCell"/>
</dbReference>
<reference evidence="16 17" key="1">
    <citation type="submission" date="2024-10" db="EMBL/GenBank/DDBJ databases">
        <authorList>
            <person name="Kim D."/>
        </authorList>
    </citation>
    <scope>NUCLEOTIDE SEQUENCE [LARGE SCALE GENOMIC DNA]</scope>
    <source>
        <strain evidence="16">BH-2024</strain>
    </source>
</reference>
<dbReference type="PROSITE" id="PS50039">
    <property type="entry name" value="FORK_HEAD_3"/>
    <property type="match status" value="1"/>
</dbReference>
<dbReference type="InterPro" id="IPR001766">
    <property type="entry name" value="Fork_head_dom"/>
</dbReference>
<keyword evidence="17" id="KW-1185">Reference proteome</keyword>
<dbReference type="PANTHER" id="PTHR46721:SF3">
    <property type="entry name" value="FORKHEAD BOX N1"/>
    <property type="match status" value="1"/>
</dbReference>
<accession>A0ABD2L4S9</accession>
<dbReference type="SUPFAM" id="SSF46785">
    <property type="entry name" value="Winged helix' DNA-binding domain"/>
    <property type="match status" value="1"/>
</dbReference>
<dbReference type="PROSITE" id="PS50262">
    <property type="entry name" value="G_PROTEIN_RECEP_F1_2"/>
    <property type="match status" value="1"/>
</dbReference>
<evidence type="ECO:0000256" key="11">
    <source>
        <dbReference type="RuleBase" id="RU000688"/>
    </source>
</evidence>
<evidence type="ECO:0000259" key="14">
    <source>
        <dbReference type="PROSITE" id="PS50039"/>
    </source>
</evidence>
<dbReference type="InterPro" id="IPR000276">
    <property type="entry name" value="GPCR_Rhodpsn"/>
</dbReference>
<feature type="region of interest" description="Disordered" evidence="12">
    <location>
        <begin position="253"/>
        <end position="272"/>
    </location>
</feature>
<feature type="domain" description="Fork-head" evidence="14">
    <location>
        <begin position="285"/>
        <end position="382"/>
    </location>
</feature>
<evidence type="ECO:0000256" key="10">
    <source>
        <dbReference type="PROSITE-ProRule" id="PRU00089"/>
    </source>
</evidence>
<evidence type="ECO:0000256" key="3">
    <source>
        <dbReference type="ARBA" id="ARBA00022692"/>
    </source>
</evidence>
<dbReference type="Pfam" id="PF00001">
    <property type="entry name" value="7tm_1"/>
    <property type="match status" value="1"/>
</dbReference>
<dbReference type="PROSITE" id="PS00237">
    <property type="entry name" value="G_PROTEIN_RECEP_F1_1"/>
    <property type="match status" value="1"/>
</dbReference>
<evidence type="ECO:0000313" key="17">
    <source>
        <dbReference type="Proteomes" id="UP001620626"/>
    </source>
</evidence>
<evidence type="ECO:0000256" key="2">
    <source>
        <dbReference type="ARBA" id="ARBA00022473"/>
    </source>
</evidence>
<dbReference type="GO" id="GO:0004930">
    <property type="term" value="F:G protein-coupled receptor activity"/>
    <property type="evidence" value="ECO:0007669"/>
    <property type="project" value="UniProtKB-KW"/>
</dbReference>
<comment type="caution">
    <text evidence="16">The sequence shown here is derived from an EMBL/GenBank/DDBJ whole genome shotgun (WGS) entry which is preliminary data.</text>
</comment>
<feature type="compositionally biased region" description="Polar residues" evidence="12">
    <location>
        <begin position="431"/>
        <end position="440"/>
    </location>
</feature>
<gene>
    <name evidence="16" type="ORF">niasHT_015779</name>
</gene>
<evidence type="ECO:0000256" key="8">
    <source>
        <dbReference type="ARBA" id="ARBA00023163"/>
    </source>
</evidence>
<dbReference type="PRINTS" id="PR00237">
    <property type="entry name" value="GPCRRHODOPSN"/>
</dbReference>
<feature type="region of interest" description="Disordered" evidence="12">
    <location>
        <begin position="182"/>
        <end position="238"/>
    </location>
</feature>
<organism evidence="16 17">
    <name type="scientific">Heterodera trifolii</name>
    <dbReference type="NCBI Taxonomy" id="157864"/>
    <lineage>
        <taxon>Eukaryota</taxon>
        <taxon>Metazoa</taxon>
        <taxon>Ecdysozoa</taxon>
        <taxon>Nematoda</taxon>
        <taxon>Chromadorea</taxon>
        <taxon>Rhabditida</taxon>
        <taxon>Tylenchina</taxon>
        <taxon>Tylenchomorpha</taxon>
        <taxon>Tylenchoidea</taxon>
        <taxon>Heteroderidae</taxon>
        <taxon>Heteroderinae</taxon>
        <taxon>Heterodera</taxon>
    </lineage>
</organism>
<dbReference type="SMART" id="SM01381">
    <property type="entry name" value="7TM_GPCR_Srsx"/>
    <property type="match status" value="1"/>
</dbReference>
<evidence type="ECO:0000256" key="9">
    <source>
        <dbReference type="ARBA" id="ARBA00023242"/>
    </source>
</evidence>
<keyword evidence="6 10" id="KW-0238">DNA-binding</keyword>
<keyword evidence="11" id="KW-0675">Receptor</keyword>
<dbReference type="SUPFAM" id="SSF81321">
    <property type="entry name" value="Family A G protein-coupled receptor-like"/>
    <property type="match status" value="1"/>
</dbReference>
<feature type="transmembrane region" description="Helical" evidence="13">
    <location>
        <begin position="719"/>
        <end position="745"/>
    </location>
</feature>
<dbReference type="PRINTS" id="PR00053">
    <property type="entry name" value="FORKHEAD"/>
</dbReference>
<feature type="transmembrane region" description="Helical" evidence="13">
    <location>
        <begin position="757"/>
        <end position="780"/>
    </location>
</feature>
<dbReference type="Gene3D" id="1.10.10.10">
    <property type="entry name" value="Winged helix-like DNA-binding domain superfamily/Winged helix DNA-binding domain"/>
    <property type="match status" value="1"/>
</dbReference>
<dbReference type="InterPro" id="IPR036388">
    <property type="entry name" value="WH-like_DNA-bd_sf"/>
</dbReference>
<name>A0ABD2L4S9_9BILA</name>
<proteinExistence type="inferred from homology"/>
<dbReference type="Gene3D" id="1.20.1070.10">
    <property type="entry name" value="Rhodopsin 7-helix transmembrane proteins"/>
    <property type="match status" value="1"/>
</dbReference>
<dbReference type="Pfam" id="PF00250">
    <property type="entry name" value="Forkhead"/>
    <property type="match status" value="1"/>
</dbReference>
<feature type="region of interest" description="Disordered" evidence="12">
    <location>
        <begin position="423"/>
        <end position="463"/>
    </location>
</feature>
<feature type="transmembrane region" description="Helical" evidence="13">
    <location>
        <begin position="677"/>
        <end position="699"/>
    </location>
</feature>
<evidence type="ECO:0000256" key="12">
    <source>
        <dbReference type="SAM" id="MobiDB-lite"/>
    </source>
</evidence>
<dbReference type="PANTHER" id="PTHR46721">
    <property type="entry name" value="FORKHEAD BOX PROTEIN N1"/>
    <property type="match status" value="1"/>
</dbReference>
<feature type="transmembrane region" description="Helical" evidence="13">
    <location>
        <begin position="639"/>
        <end position="665"/>
    </location>
</feature>
<keyword evidence="7 13" id="KW-0472">Membrane</keyword>
<feature type="transmembrane region" description="Helical" evidence="13">
    <location>
        <begin position="866"/>
        <end position="887"/>
    </location>
</feature>
<dbReference type="InterPro" id="IPR036390">
    <property type="entry name" value="WH_DNA-bd_sf"/>
</dbReference>
<dbReference type="InterPro" id="IPR030456">
    <property type="entry name" value="TF_fork_head_CS_2"/>
</dbReference>
<evidence type="ECO:0000256" key="4">
    <source>
        <dbReference type="ARBA" id="ARBA00022989"/>
    </source>
</evidence>
<evidence type="ECO:0000256" key="13">
    <source>
        <dbReference type="SAM" id="Phobius"/>
    </source>
</evidence>
<keyword evidence="2" id="KW-0217">Developmental protein</keyword>
<keyword evidence="3 11" id="KW-0812">Transmembrane</keyword>
<keyword evidence="8" id="KW-0804">Transcription</keyword>
<keyword evidence="5" id="KW-0805">Transcription regulation</keyword>
<feature type="transmembrane region" description="Helical" evidence="13">
    <location>
        <begin position="902"/>
        <end position="925"/>
    </location>
</feature>
<dbReference type="GO" id="GO:0003677">
    <property type="term" value="F:DNA binding"/>
    <property type="evidence" value="ECO:0007669"/>
    <property type="project" value="UniProtKB-UniRule"/>
</dbReference>